<evidence type="ECO:0000256" key="1">
    <source>
        <dbReference type="SAM" id="MobiDB-lite"/>
    </source>
</evidence>
<reference evidence="2 3" key="1">
    <citation type="submission" date="2019-05" db="EMBL/GenBank/DDBJ databases">
        <title>Another draft genome of Portunus trituberculatus and its Hox gene families provides insights of decapod evolution.</title>
        <authorList>
            <person name="Jeong J.-H."/>
            <person name="Song I."/>
            <person name="Kim S."/>
            <person name="Choi T."/>
            <person name="Kim D."/>
            <person name="Ryu S."/>
            <person name="Kim W."/>
        </authorList>
    </citation>
    <scope>NUCLEOTIDE SEQUENCE [LARGE SCALE GENOMIC DNA]</scope>
    <source>
        <tissue evidence="2">Muscle</tissue>
    </source>
</reference>
<proteinExistence type="predicted"/>
<comment type="caution">
    <text evidence="2">The sequence shown here is derived from an EMBL/GenBank/DDBJ whole genome shotgun (WGS) entry which is preliminary data.</text>
</comment>
<sequence>MSDNADAKPEGEGNEYIKLKVVGQCSGMGHRGKTRRPHLRGQRRRRPAAGQGERGAGARVGRPAQGDARAKPIVSPCPLLGVQVDSLKTQGVLNKKKI</sequence>
<name>A0A5B7DK86_PORTR</name>
<dbReference type="EMBL" id="VSRR010000986">
    <property type="protein sequence ID" value="MPC21517.1"/>
    <property type="molecule type" value="Genomic_DNA"/>
</dbReference>
<dbReference type="AlphaFoldDB" id="A0A5B7DK86"/>
<protein>
    <submittedName>
        <fullName evidence="2">Uncharacterized protein</fullName>
    </submittedName>
</protein>
<feature type="region of interest" description="Disordered" evidence="1">
    <location>
        <begin position="1"/>
        <end position="76"/>
    </location>
</feature>
<evidence type="ECO:0000313" key="3">
    <source>
        <dbReference type="Proteomes" id="UP000324222"/>
    </source>
</evidence>
<feature type="compositionally biased region" description="Low complexity" evidence="1">
    <location>
        <begin position="57"/>
        <end position="66"/>
    </location>
</feature>
<evidence type="ECO:0000313" key="2">
    <source>
        <dbReference type="EMBL" id="MPC21517.1"/>
    </source>
</evidence>
<accession>A0A5B7DK86</accession>
<feature type="compositionally biased region" description="Basic residues" evidence="1">
    <location>
        <begin position="30"/>
        <end position="47"/>
    </location>
</feature>
<gene>
    <name evidence="2" type="ORF">E2C01_014505</name>
</gene>
<dbReference type="Proteomes" id="UP000324222">
    <property type="component" value="Unassembled WGS sequence"/>
</dbReference>
<feature type="compositionally biased region" description="Basic and acidic residues" evidence="1">
    <location>
        <begin position="1"/>
        <end position="18"/>
    </location>
</feature>
<keyword evidence="3" id="KW-1185">Reference proteome</keyword>
<organism evidence="2 3">
    <name type="scientific">Portunus trituberculatus</name>
    <name type="common">Swimming crab</name>
    <name type="synonym">Neptunus trituberculatus</name>
    <dbReference type="NCBI Taxonomy" id="210409"/>
    <lineage>
        <taxon>Eukaryota</taxon>
        <taxon>Metazoa</taxon>
        <taxon>Ecdysozoa</taxon>
        <taxon>Arthropoda</taxon>
        <taxon>Crustacea</taxon>
        <taxon>Multicrustacea</taxon>
        <taxon>Malacostraca</taxon>
        <taxon>Eumalacostraca</taxon>
        <taxon>Eucarida</taxon>
        <taxon>Decapoda</taxon>
        <taxon>Pleocyemata</taxon>
        <taxon>Brachyura</taxon>
        <taxon>Eubrachyura</taxon>
        <taxon>Portunoidea</taxon>
        <taxon>Portunidae</taxon>
        <taxon>Portuninae</taxon>
        <taxon>Portunus</taxon>
    </lineage>
</organism>